<dbReference type="EMBL" id="CAVMJV010000002">
    <property type="protein sequence ID" value="CAK5014064.1"/>
    <property type="molecule type" value="Genomic_DNA"/>
</dbReference>
<reference evidence="1" key="1">
    <citation type="submission" date="2023-11" db="EMBL/GenBank/DDBJ databases">
        <authorList>
            <person name="Poullet M."/>
        </authorList>
    </citation>
    <scope>NUCLEOTIDE SEQUENCE</scope>
    <source>
        <strain evidence="1">E1834</strain>
    </source>
</reference>
<sequence>MPKLIFKVFISSFSFFNLFLTPLNASFFHLTFFLRLIGRGYLLEIFLMEVLNEKENSKKNFF</sequence>
<accession>A0ACB0XRI7</accession>
<gene>
    <name evidence="1" type="ORF">MENTE1834_LOCUS2596</name>
</gene>
<keyword evidence="2" id="KW-1185">Reference proteome</keyword>
<evidence type="ECO:0000313" key="2">
    <source>
        <dbReference type="Proteomes" id="UP001497535"/>
    </source>
</evidence>
<dbReference type="Proteomes" id="UP001497535">
    <property type="component" value="Unassembled WGS sequence"/>
</dbReference>
<comment type="caution">
    <text evidence="1">The sequence shown here is derived from an EMBL/GenBank/DDBJ whole genome shotgun (WGS) entry which is preliminary data.</text>
</comment>
<protein>
    <submittedName>
        <fullName evidence="1">Uncharacterized protein</fullName>
    </submittedName>
</protein>
<name>A0ACB0XRI7_MELEN</name>
<evidence type="ECO:0000313" key="1">
    <source>
        <dbReference type="EMBL" id="CAK5014064.1"/>
    </source>
</evidence>
<proteinExistence type="predicted"/>
<organism evidence="1 2">
    <name type="scientific">Meloidogyne enterolobii</name>
    <name type="common">Root-knot nematode worm</name>
    <name type="synonym">Meloidogyne mayaguensis</name>
    <dbReference type="NCBI Taxonomy" id="390850"/>
    <lineage>
        <taxon>Eukaryota</taxon>
        <taxon>Metazoa</taxon>
        <taxon>Ecdysozoa</taxon>
        <taxon>Nematoda</taxon>
        <taxon>Chromadorea</taxon>
        <taxon>Rhabditida</taxon>
        <taxon>Tylenchina</taxon>
        <taxon>Tylenchomorpha</taxon>
        <taxon>Tylenchoidea</taxon>
        <taxon>Meloidogynidae</taxon>
        <taxon>Meloidogyninae</taxon>
        <taxon>Meloidogyne</taxon>
    </lineage>
</organism>